<accession>A0A017SYC5</accession>
<dbReference type="InterPro" id="IPR009683">
    <property type="entry name" value="Extensin-like_C"/>
</dbReference>
<sequence length="320" mass="33414">MEALQQGDMRLALLPAAMAVALSGGCSLHRASAEEGNTRGVTSPGALAAPPAPAASTAGVELPAPLRLLAPPAASVSDPLAASGASGASGAAGAAGAPVGPGEAGAAGQTGNPLSRMFDRETRPARQWAYISTAAGETCREALKATGAKFRVLPDVTKPNRNGCGVPHGVLLTRGPTGITYSPPIQVDCSFALRLPEVERILQEEAKEHLGAELSRVVTLGSYACRPVVGRLAGRSGGISEHSFGNAVDIARFEPKRGRSASVMRDYQSGEEPKTEPTRFLRDVVRRLRGEGAIRRVLGPDFDASHRDHLHLDQGTRWWQ</sequence>
<evidence type="ECO:0000256" key="1">
    <source>
        <dbReference type="SAM" id="MobiDB-lite"/>
    </source>
</evidence>
<reference evidence="3 4" key="1">
    <citation type="submission" date="2013-05" db="EMBL/GenBank/DDBJ databases">
        <title>Genome assembly of Chondromyces apiculatus DSM 436.</title>
        <authorList>
            <person name="Sharma G."/>
            <person name="Khatri I."/>
            <person name="Kaur C."/>
            <person name="Mayilraj S."/>
            <person name="Subramanian S."/>
        </authorList>
    </citation>
    <scope>NUCLEOTIDE SEQUENCE [LARGE SCALE GENOMIC DNA]</scope>
    <source>
        <strain evidence="3 4">DSM 436</strain>
    </source>
</reference>
<dbReference type="OrthoDB" id="9809788at2"/>
<evidence type="ECO:0000259" key="2">
    <source>
        <dbReference type="Pfam" id="PF06904"/>
    </source>
</evidence>
<name>A0A017SYC5_9BACT</name>
<dbReference type="Proteomes" id="UP000019678">
    <property type="component" value="Unassembled WGS sequence"/>
</dbReference>
<evidence type="ECO:0000313" key="3">
    <source>
        <dbReference type="EMBL" id="EYF01590.1"/>
    </source>
</evidence>
<evidence type="ECO:0000313" key="4">
    <source>
        <dbReference type="Proteomes" id="UP000019678"/>
    </source>
</evidence>
<dbReference type="Pfam" id="PF06904">
    <property type="entry name" value="Extensin-like_C"/>
    <property type="match status" value="1"/>
</dbReference>
<dbReference type="AlphaFoldDB" id="A0A017SYC5"/>
<protein>
    <submittedName>
        <fullName evidence="3">Extensin-like protein</fullName>
    </submittedName>
</protein>
<feature type="compositionally biased region" description="Low complexity" evidence="1">
    <location>
        <begin position="81"/>
        <end position="107"/>
    </location>
</feature>
<dbReference type="eggNOG" id="COG3921">
    <property type="taxonomic scope" value="Bacteria"/>
</dbReference>
<proteinExistence type="predicted"/>
<gene>
    <name evidence="3" type="ORF">CAP_8030</name>
</gene>
<dbReference type="STRING" id="1192034.CAP_8030"/>
<organism evidence="3 4">
    <name type="scientific">Chondromyces apiculatus DSM 436</name>
    <dbReference type="NCBI Taxonomy" id="1192034"/>
    <lineage>
        <taxon>Bacteria</taxon>
        <taxon>Pseudomonadati</taxon>
        <taxon>Myxococcota</taxon>
        <taxon>Polyangia</taxon>
        <taxon>Polyangiales</taxon>
        <taxon>Polyangiaceae</taxon>
        <taxon>Chondromyces</taxon>
    </lineage>
</organism>
<comment type="caution">
    <text evidence="3">The sequence shown here is derived from an EMBL/GenBank/DDBJ whole genome shotgun (WGS) entry which is preliminary data.</text>
</comment>
<feature type="region of interest" description="Disordered" evidence="1">
    <location>
        <begin position="33"/>
        <end position="57"/>
    </location>
</feature>
<feature type="compositionally biased region" description="Low complexity" evidence="1">
    <location>
        <begin position="42"/>
        <end position="57"/>
    </location>
</feature>
<dbReference type="EMBL" id="ASRX01000077">
    <property type="protein sequence ID" value="EYF01590.1"/>
    <property type="molecule type" value="Genomic_DNA"/>
</dbReference>
<feature type="region of interest" description="Disordered" evidence="1">
    <location>
        <begin position="77"/>
        <end position="116"/>
    </location>
</feature>
<feature type="domain" description="Extensin-like C-terminal" evidence="2">
    <location>
        <begin position="138"/>
        <end position="316"/>
    </location>
</feature>
<keyword evidence="4" id="KW-1185">Reference proteome</keyword>